<proteinExistence type="predicted"/>
<comment type="caution">
    <text evidence="1">The sequence shown here is derived from an EMBL/GenBank/DDBJ whole genome shotgun (WGS) entry which is preliminary data.</text>
</comment>
<feature type="non-terminal residue" evidence="1">
    <location>
        <position position="1"/>
    </location>
</feature>
<reference evidence="1" key="1">
    <citation type="journal article" date="2014" name="Front. Microbiol.">
        <title>High frequency of phylogenetically diverse reductive dehalogenase-homologous genes in deep subseafloor sedimentary metagenomes.</title>
        <authorList>
            <person name="Kawai M."/>
            <person name="Futagami T."/>
            <person name="Toyoda A."/>
            <person name="Takaki Y."/>
            <person name="Nishi S."/>
            <person name="Hori S."/>
            <person name="Arai W."/>
            <person name="Tsubouchi T."/>
            <person name="Morono Y."/>
            <person name="Uchiyama I."/>
            <person name="Ito T."/>
            <person name="Fujiyama A."/>
            <person name="Inagaki F."/>
            <person name="Takami H."/>
        </authorList>
    </citation>
    <scope>NUCLEOTIDE SEQUENCE</scope>
    <source>
        <strain evidence="1">Expedition CK06-06</strain>
    </source>
</reference>
<evidence type="ECO:0000313" key="1">
    <source>
        <dbReference type="EMBL" id="GAF89564.1"/>
    </source>
</evidence>
<protein>
    <submittedName>
        <fullName evidence="1">Uncharacterized protein</fullName>
    </submittedName>
</protein>
<gene>
    <name evidence="1" type="ORF">S01H1_27401</name>
</gene>
<name>X0T8N9_9ZZZZ</name>
<sequence length="33" mass="3830">QILKPYCQELGLYWQLSSHVRQALFKHLQSGSA</sequence>
<accession>X0T8N9</accession>
<dbReference type="AlphaFoldDB" id="X0T8N9"/>
<organism evidence="1">
    <name type="scientific">marine sediment metagenome</name>
    <dbReference type="NCBI Taxonomy" id="412755"/>
    <lineage>
        <taxon>unclassified sequences</taxon>
        <taxon>metagenomes</taxon>
        <taxon>ecological metagenomes</taxon>
    </lineage>
</organism>
<dbReference type="EMBL" id="BARS01016678">
    <property type="protein sequence ID" value="GAF89564.1"/>
    <property type="molecule type" value="Genomic_DNA"/>
</dbReference>